<dbReference type="Proteomes" id="UP000317122">
    <property type="component" value="Unassembled WGS sequence"/>
</dbReference>
<feature type="domain" description="HTH cro/C1-type" evidence="1">
    <location>
        <begin position="25"/>
        <end position="78"/>
    </location>
</feature>
<dbReference type="PROSITE" id="PS50943">
    <property type="entry name" value="HTH_CROC1"/>
    <property type="match status" value="1"/>
</dbReference>
<dbReference type="CDD" id="cd00093">
    <property type="entry name" value="HTH_XRE"/>
    <property type="match status" value="1"/>
</dbReference>
<dbReference type="Gene3D" id="1.10.260.40">
    <property type="entry name" value="lambda repressor-like DNA-binding domains"/>
    <property type="match status" value="1"/>
</dbReference>
<reference evidence="2 3" key="1">
    <citation type="journal article" date="2015" name="Stand. Genomic Sci.">
        <title>Genomic Encyclopedia of Bacterial and Archaeal Type Strains, Phase III: the genomes of soil and plant-associated and newly described type strains.</title>
        <authorList>
            <person name="Whitman W.B."/>
            <person name="Woyke T."/>
            <person name="Klenk H.P."/>
            <person name="Zhou Y."/>
            <person name="Lilburn T.G."/>
            <person name="Beck B.J."/>
            <person name="De Vos P."/>
            <person name="Vandamme P."/>
            <person name="Eisen J.A."/>
            <person name="Garrity G."/>
            <person name="Hugenholtz P."/>
            <person name="Kyrpides N.C."/>
        </authorList>
    </citation>
    <scope>NUCLEOTIDE SEQUENCE [LARGE SCALE GENOMIC DNA]</scope>
    <source>
        <strain evidence="2 3">CGMCC 1.2546</strain>
    </source>
</reference>
<dbReference type="Pfam" id="PF01381">
    <property type="entry name" value="HTH_3"/>
    <property type="match status" value="1"/>
</dbReference>
<dbReference type="SUPFAM" id="SSF47413">
    <property type="entry name" value="lambda repressor-like DNA-binding domains"/>
    <property type="match status" value="1"/>
</dbReference>
<dbReference type="InterPro" id="IPR001387">
    <property type="entry name" value="Cro/C1-type_HTH"/>
</dbReference>
<name>A0A562ND20_9HYPH</name>
<dbReference type="GO" id="GO:0003677">
    <property type="term" value="F:DNA binding"/>
    <property type="evidence" value="ECO:0007669"/>
    <property type="project" value="InterPro"/>
</dbReference>
<dbReference type="InterPro" id="IPR010982">
    <property type="entry name" value="Lambda_DNA-bd_dom_sf"/>
</dbReference>
<organism evidence="2 3">
    <name type="scientific">Mesorhizobium tianshanense</name>
    <dbReference type="NCBI Taxonomy" id="39844"/>
    <lineage>
        <taxon>Bacteria</taxon>
        <taxon>Pseudomonadati</taxon>
        <taxon>Pseudomonadota</taxon>
        <taxon>Alphaproteobacteria</taxon>
        <taxon>Hyphomicrobiales</taxon>
        <taxon>Phyllobacteriaceae</taxon>
        <taxon>Mesorhizobium</taxon>
    </lineage>
</organism>
<protein>
    <submittedName>
        <fullName evidence="2">Helix-turn-helix protein</fullName>
    </submittedName>
</protein>
<sequence length="94" mass="10135">MPHIAKKEPFSELAAIEAAPDHSALRAIRETRGYSMEELSLTCGLAIDEIADIENGKNADPSKLRRIASALRLPESALIDTAVLAQPAENRPVS</sequence>
<gene>
    <name evidence="2" type="ORF">IQ26_04843</name>
</gene>
<accession>A0A562ND20</accession>
<evidence type="ECO:0000313" key="3">
    <source>
        <dbReference type="Proteomes" id="UP000317122"/>
    </source>
</evidence>
<dbReference type="OrthoDB" id="8094245at2"/>
<evidence type="ECO:0000259" key="1">
    <source>
        <dbReference type="PROSITE" id="PS50943"/>
    </source>
</evidence>
<evidence type="ECO:0000313" key="2">
    <source>
        <dbReference type="EMBL" id="TWI30027.1"/>
    </source>
</evidence>
<dbReference type="EMBL" id="VLKT01000033">
    <property type="protein sequence ID" value="TWI30027.1"/>
    <property type="molecule type" value="Genomic_DNA"/>
</dbReference>
<comment type="caution">
    <text evidence="2">The sequence shown here is derived from an EMBL/GenBank/DDBJ whole genome shotgun (WGS) entry which is preliminary data.</text>
</comment>
<dbReference type="SMART" id="SM00530">
    <property type="entry name" value="HTH_XRE"/>
    <property type="match status" value="1"/>
</dbReference>
<keyword evidence="3" id="KW-1185">Reference proteome</keyword>
<dbReference type="AlphaFoldDB" id="A0A562ND20"/>
<proteinExistence type="predicted"/>